<dbReference type="Gramene" id="LPERR06G11520.1">
    <property type="protein sequence ID" value="LPERR06G11520.1"/>
    <property type="gene ID" value="LPERR06G11520"/>
</dbReference>
<sequence length="138" mass="15166">MDSTEDNHSRFSQSLWRLSLFYPNLERVILNVQSRTIVDPVHKNQHAMAAHFRIHIHSDGMAKGTVRHIKYNPDHSFSLIKPQASQMGIIGVSDLLQNCLSLGYIPQPVSAIVGSTFVPAATPAVDRTLSLGPGPTTP</sequence>
<reference evidence="1" key="3">
    <citation type="submission" date="2015-04" db="UniProtKB">
        <authorList>
            <consortium name="EnsemblPlants"/>
        </authorList>
    </citation>
    <scope>IDENTIFICATION</scope>
</reference>
<dbReference type="Proteomes" id="UP000032180">
    <property type="component" value="Chromosome 6"/>
</dbReference>
<dbReference type="AlphaFoldDB" id="A0A0D9WPX9"/>
<protein>
    <submittedName>
        <fullName evidence="1">Uncharacterized protein</fullName>
    </submittedName>
</protein>
<name>A0A0D9WPX9_9ORYZ</name>
<dbReference type="EnsemblPlants" id="LPERR06G11520.1">
    <property type="protein sequence ID" value="LPERR06G11520.1"/>
    <property type="gene ID" value="LPERR06G11520"/>
</dbReference>
<organism evidence="1 2">
    <name type="scientific">Leersia perrieri</name>
    <dbReference type="NCBI Taxonomy" id="77586"/>
    <lineage>
        <taxon>Eukaryota</taxon>
        <taxon>Viridiplantae</taxon>
        <taxon>Streptophyta</taxon>
        <taxon>Embryophyta</taxon>
        <taxon>Tracheophyta</taxon>
        <taxon>Spermatophyta</taxon>
        <taxon>Magnoliopsida</taxon>
        <taxon>Liliopsida</taxon>
        <taxon>Poales</taxon>
        <taxon>Poaceae</taxon>
        <taxon>BOP clade</taxon>
        <taxon>Oryzoideae</taxon>
        <taxon>Oryzeae</taxon>
        <taxon>Oryzinae</taxon>
        <taxon>Leersia</taxon>
    </lineage>
</organism>
<reference evidence="2" key="2">
    <citation type="submission" date="2013-12" db="EMBL/GenBank/DDBJ databases">
        <authorList>
            <person name="Yu Y."/>
            <person name="Lee S."/>
            <person name="de Baynast K."/>
            <person name="Wissotski M."/>
            <person name="Liu L."/>
            <person name="Talag J."/>
            <person name="Goicoechea J."/>
            <person name="Angelova A."/>
            <person name="Jetty R."/>
            <person name="Kudrna D."/>
            <person name="Golser W."/>
            <person name="Rivera L."/>
            <person name="Zhang J."/>
            <person name="Wing R."/>
        </authorList>
    </citation>
    <scope>NUCLEOTIDE SEQUENCE</scope>
</reference>
<keyword evidence="2" id="KW-1185">Reference proteome</keyword>
<proteinExistence type="predicted"/>
<dbReference type="eggNOG" id="ENOG502R49C">
    <property type="taxonomic scope" value="Eukaryota"/>
</dbReference>
<evidence type="ECO:0000313" key="2">
    <source>
        <dbReference type="Proteomes" id="UP000032180"/>
    </source>
</evidence>
<reference evidence="1 2" key="1">
    <citation type="submission" date="2012-08" db="EMBL/GenBank/DDBJ databases">
        <title>Oryza genome evolution.</title>
        <authorList>
            <person name="Wing R.A."/>
        </authorList>
    </citation>
    <scope>NUCLEOTIDE SEQUENCE</scope>
</reference>
<dbReference type="HOGENOM" id="CLU_130113_0_0_1"/>
<evidence type="ECO:0000313" key="1">
    <source>
        <dbReference type="EnsemblPlants" id="LPERR06G11520.1"/>
    </source>
</evidence>
<accession>A0A0D9WPX9</accession>